<reference evidence="1 2" key="1">
    <citation type="submission" date="2020-01" db="EMBL/GenBank/DDBJ databases">
        <title>Herbidospora sp. NEAU-GS84 nov., a novel actinomycete isolated from soil.</title>
        <authorList>
            <person name="Han L."/>
        </authorList>
    </citation>
    <scope>NUCLEOTIDE SEQUENCE [LARGE SCALE GENOMIC DNA]</scope>
    <source>
        <strain evidence="1 2">NEAU-GS84</strain>
    </source>
</reference>
<dbReference type="SUPFAM" id="SSF56214">
    <property type="entry name" value="4'-phosphopantetheinyl transferase"/>
    <property type="match status" value="1"/>
</dbReference>
<protein>
    <submittedName>
        <fullName evidence="1">4'-phosphopantetheinyl transferase superfamily protein</fullName>
    </submittedName>
</protein>
<dbReference type="EMBL" id="WXEW01000001">
    <property type="protein sequence ID" value="NAS20994.1"/>
    <property type="molecule type" value="Genomic_DNA"/>
</dbReference>
<dbReference type="AlphaFoldDB" id="A0A7C9N0S0"/>
<dbReference type="Gene3D" id="3.90.470.20">
    <property type="entry name" value="4'-phosphopantetheinyl transferase domain"/>
    <property type="match status" value="1"/>
</dbReference>
<accession>A0A7C9N0S0</accession>
<organism evidence="1 2">
    <name type="scientific">Herbidospora solisilvae</name>
    <dbReference type="NCBI Taxonomy" id="2696284"/>
    <lineage>
        <taxon>Bacteria</taxon>
        <taxon>Bacillati</taxon>
        <taxon>Actinomycetota</taxon>
        <taxon>Actinomycetes</taxon>
        <taxon>Streptosporangiales</taxon>
        <taxon>Streptosporangiaceae</taxon>
        <taxon>Herbidospora</taxon>
    </lineage>
</organism>
<proteinExistence type="predicted"/>
<dbReference type="GO" id="GO:0000287">
    <property type="term" value="F:magnesium ion binding"/>
    <property type="evidence" value="ECO:0007669"/>
    <property type="project" value="InterPro"/>
</dbReference>
<evidence type="ECO:0000313" key="1">
    <source>
        <dbReference type="EMBL" id="NAS20994.1"/>
    </source>
</evidence>
<dbReference type="RefSeq" id="WP_161478430.1">
    <property type="nucleotide sequence ID" value="NZ_WXEW01000001.1"/>
</dbReference>
<evidence type="ECO:0000313" key="2">
    <source>
        <dbReference type="Proteomes" id="UP000479526"/>
    </source>
</evidence>
<name>A0A7C9N0S0_9ACTN</name>
<dbReference type="Proteomes" id="UP000479526">
    <property type="component" value="Unassembled WGS sequence"/>
</dbReference>
<keyword evidence="1" id="KW-0808">Transferase</keyword>
<dbReference type="InterPro" id="IPR037143">
    <property type="entry name" value="4-PPantetheinyl_Trfase_dom_sf"/>
</dbReference>
<sequence>MTAVLVGVDIVSADRLTRAAARGGATFARHLATRAERDRGLDAATFPVKESLIKAVGGRPPGFSWHDFEAAPEPPPPWVGELLDEAAAELTAATGLTLTAGAAYVLRGACREAARLRLDGPVAGAARWGSGAGLLVSLAVVHVDRKDARCP</sequence>
<dbReference type="GO" id="GO:0008897">
    <property type="term" value="F:holo-[acyl-carrier-protein] synthase activity"/>
    <property type="evidence" value="ECO:0007669"/>
    <property type="project" value="InterPro"/>
</dbReference>
<gene>
    <name evidence="1" type="ORF">GT755_04745</name>
</gene>
<keyword evidence="2" id="KW-1185">Reference proteome</keyword>
<comment type="caution">
    <text evidence="1">The sequence shown here is derived from an EMBL/GenBank/DDBJ whole genome shotgun (WGS) entry which is preliminary data.</text>
</comment>